<dbReference type="InterPro" id="IPR013216">
    <property type="entry name" value="Methyltransf_11"/>
</dbReference>
<dbReference type="InterPro" id="IPR029063">
    <property type="entry name" value="SAM-dependent_MTases_sf"/>
</dbReference>
<name>A0A9P6M491_MORAP</name>
<protein>
    <recommendedName>
        <fullName evidence="1">Methyltransferase type 11 domain-containing protein</fullName>
    </recommendedName>
</protein>
<dbReference type="InterPro" id="IPR032675">
    <property type="entry name" value="LRR_dom_sf"/>
</dbReference>
<accession>A0A9P6M491</accession>
<organism evidence="2 3">
    <name type="scientific">Mortierella alpina</name>
    <name type="common">Oleaginous fungus</name>
    <name type="synonym">Mortierella renispora</name>
    <dbReference type="NCBI Taxonomy" id="64518"/>
    <lineage>
        <taxon>Eukaryota</taxon>
        <taxon>Fungi</taxon>
        <taxon>Fungi incertae sedis</taxon>
        <taxon>Mucoromycota</taxon>
        <taxon>Mortierellomycotina</taxon>
        <taxon>Mortierellomycetes</taxon>
        <taxon>Mortierellales</taxon>
        <taxon>Mortierellaceae</taxon>
        <taxon>Mortierella</taxon>
    </lineage>
</organism>
<dbReference type="Proteomes" id="UP000738359">
    <property type="component" value="Unassembled WGS sequence"/>
</dbReference>
<dbReference type="Gene3D" id="3.40.50.150">
    <property type="entry name" value="Vaccinia Virus protein VP39"/>
    <property type="match status" value="1"/>
</dbReference>
<dbReference type="GO" id="GO:0008757">
    <property type="term" value="F:S-adenosylmethionine-dependent methyltransferase activity"/>
    <property type="evidence" value="ECO:0007669"/>
    <property type="project" value="InterPro"/>
</dbReference>
<dbReference type="SUPFAM" id="SSF53335">
    <property type="entry name" value="S-adenosyl-L-methionine-dependent methyltransferases"/>
    <property type="match status" value="1"/>
</dbReference>
<gene>
    <name evidence="2" type="ORF">BGZ70_005749</name>
</gene>
<dbReference type="AlphaFoldDB" id="A0A9P6M491"/>
<keyword evidence="3" id="KW-1185">Reference proteome</keyword>
<sequence>MSILDVGCGPGSISVDLAKRVPHGKVQGVTNAEFQVGDIHSLDFPDDTFDIVHAHQVLQHVADPVLALQEMRRVCKPGGIVAARESILPTWYPESPGLAAYWELQTRMARLKGGNPHPGNHIHTWAMKAGFERSQITCSAGTWCFSSPEERRYWGGTMEERTLSSAYATIALEMNLATQEELKGLAKAWRDWVEDENELLERILSFLNEHTLRFHAAWVCQEWNNIVRPLLLRDVTWTSDRQGENYAQTAILERLEFAQTLLIKDPTDRTDRHPIFGHDNWTALLGRLDTLANKDHRLKISALYVRCHMCVYSRVPPLLQILGFRLVRLRLEHLLDFDVILGSILLWCPQLTHLVVRHQNWACFQTRTMYEGTQPTELPEELRLRSLGLHGMAIEDAAFIDVLRSCPDLEDLQLTAIRDAKQAKRYNDPASAVPEQGKLVAFTKHFFQRLAAFCPRIHSLDLSTYENNAQEKGLTSQELSVVFSLFPCLKKTTLLGRNLSVDILNTLRTHLHNTLTTLEIVDGVFTKEAGDFLHSYLCNSPHLLHLKAPTIQVSNTWFDLEGILTRCGYYRRKWVTLNNPQDVTDASYANAVKRKIWACRRLRTLDLKFDRSDDSSSDENARMIFSYLSKVCPQLEDLTIRRRLQSLRRLTIIVVRRGRLKRRDLAWISEFMTPAQKLEMLLLKILAHLPQDAFRKCPCGRPKKHGGHGLAHE</sequence>
<dbReference type="EMBL" id="JAAAHY010000308">
    <property type="protein sequence ID" value="KAF9964908.1"/>
    <property type="molecule type" value="Genomic_DNA"/>
</dbReference>
<proteinExistence type="predicted"/>
<evidence type="ECO:0000313" key="3">
    <source>
        <dbReference type="Proteomes" id="UP000738359"/>
    </source>
</evidence>
<dbReference type="CDD" id="cd02440">
    <property type="entry name" value="AdoMet_MTases"/>
    <property type="match status" value="1"/>
</dbReference>
<dbReference type="Gene3D" id="3.80.10.10">
    <property type="entry name" value="Ribonuclease Inhibitor"/>
    <property type="match status" value="1"/>
</dbReference>
<dbReference type="Pfam" id="PF08241">
    <property type="entry name" value="Methyltransf_11"/>
    <property type="match status" value="1"/>
</dbReference>
<dbReference type="OrthoDB" id="9973021at2759"/>
<dbReference type="PANTHER" id="PTHR43591">
    <property type="entry name" value="METHYLTRANSFERASE"/>
    <property type="match status" value="1"/>
</dbReference>
<evidence type="ECO:0000313" key="2">
    <source>
        <dbReference type="EMBL" id="KAF9964908.1"/>
    </source>
</evidence>
<evidence type="ECO:0000259" key="1">
    <source>
        <dbReference type="Pfam" id="PF08241"/>
    </source>
</evidence>
<dbReference type="PANTHER" id="PTHR43591:SF24">
    <property type="entry name" value="2-METHOXY-6-POLYPRENYL-1,4-BENZOQUINOL METHYLASE, MITOCHONDRIAL"/>
    <property type="match status" value="1"/>
</dbReference>
<reference evidence="2" key="1">
    <citation type="journal article" date="2020" name="Fungal Divers.">
        <title>Resolving the Mortierellaceae phylogeny through synthesis of multi-gene phylogenetics and phylogenomics.</title>
        <authorList>
            <person name="Vandepol N."/>
            <person name="Liber J."/>
            <person name="Desiro A."/>
            <person name="Na H."/>
            <person name="Kennedy M."/>
            <person name="Barry K."/>
            <person name="Grigoriev I.V."/>
            <person name="Miller A.N."/>
            <person name="O'Donnell K."/>
            <person name="Stajich J.E."/>
            <person name="Bonito G."/>
        </authorList>
    </citation>
    <scope>NUCLEOTIDE SEQUENCE</scope>
    <source>
        <strain evidence="2">CK1249</strain>
    </source>
</reference>
<dbReference type="SUPFAM" id="SSF52047">
    <property type="entry name" value="RNI-like"/>
    <property type="match status" value="1"/>
</dbReference>
<feature type="domain" description="Methyltransferase type 11" evidence="1">
    <location>
        <begin position="4"/>
        <end position="82"/>
    </location>
</feature>
<comment type="caution">
    <text evidence="2">The sequence shown here is derived from an EMBL/GenBank/DDBJ whole genome shotgun (WGS) entry which is preliminary data.</text>
</comment>